<evidence type="ECO:0000313" key="3">
    <source>
        <dbReference type="Proteomes" id="UP000443153"/>
    </source>
</evidence>
<accession>A0A6I2MLJ8</accession>
<dbReference type="RefSeq" id="WP_154366837.1">
    <property type="nucleotide sequence ID" value="NZ_WKJH01000008.1"/>
</dbReference>
<proteinExistence type="predicted"/>
<keyword evidence="1" id="KW-0732">Signal</keyword>
<reference evidence="2 3" key="1">
    <citation type="submission" date="2019-11" db="EMBL/GenBank/DDBJ databases">
        <title>Maribacter lutea sp. nov., a marine bacterium isolated from intertidal sand.</title>
        <authorList>
            <person name="Liu A."/>
        </authorList>
    </citation>
    <scope>NUCLEOTIDE SEQUENCE [LARGE SCALE GENOMIC DNA]</scope>
    <source>
        <strain evidence="2 3">RZ05</strain>
    </source>
</reference>
<dbReference type="EMBL" id="WKJH01000008">
    <property type="protein sequence ID" value="MRX64703.1"/>
    <property type="molecule type" value="Genomic_DNA"/>
</dbReference>
<evidence type="ECO:0000313" key="2">
    <source>
        <dbReference type="EMBL" id="MRX64703.1"/>
    </source>
</evidence>
<dbReference type="OrthoDB" id="1421020at2"/>
<comment type="caution">
    <text evidence="2">The sequence shown here is derived from an EMBL/GenBank/DDBJ whole genome shotgun (WGS) entry which is preliminary data.</text>
</comment>
<feature type="signal peptide" evidence="1">
    <location>
        <begin position="1"/>
        <end position="22"/>
    </location>
</feature>
<dbReference type="AlphaFoldDB" id="A0A6I2MLJ8"/>
<gene>
    <name evidence="2" type="ORF">GJ691_11025</name>
</gene>
<name>A0A6I2MLJ8_9FLAO</name>
<sequence>MKTKMTMLTMFVLLSFMQAVNAQKLKDRIKESVVEIGTTFIEIPEDRLKLLDQIAFTMIRKRDDKGIAHVVLVDANNHELSQLSMVWLTTGILYYGHVDLFQIQSAGLAADNQKIPGLRQLKEYGFTLKDNQKNGVMGYRLKYGSGSWEVYGKSLSDLQVPEGIAIKIFLQDNLIDNSIDNNLVLDSTDSSNIAKEMLYLATRINNLLMRNQKKQQL</sequence>
<keyword evidence="3" id="KW-1185">Reference proteome</keyword>
<feature type="chain" id="PRO_5026206971" evidence="1">
    <location>
        <begin position="23"/>
        <end position="217"/>
    </location>
</feature>
<evidence type="ECO:0000256" key="1">
    <source>
        <dbReference type="SAM" id="SignalP"/>
    </source>
</evidence>
<protein>
    <submittedName>
        <fullName evidence="2">Uncharacterized protein</fullName>
    </submittedName>
</protein>
<organism evidence="2 3">
    <name type="scientific">Maribacter luteus</name>
    <dbReference type="NCBI Taxonomy" id="2594478"/>
    <lineage>
        <taxon>Bacteria</taxon>
        <taxon>Pseudomonadati</taxon>
        <taxon>Bacteroidota</taxon>
        <taxon>Flavobacteriia</taxon>
        <taxon>Flavobacteriales</taxon>
        <taxon>Flavobacteriaceae</taxon>
        <taxon>Maribacter</taxon>
    </lineage>
</organism>
<dbReference type="Proteomes" id="UP000443153">
    <property type="component" value="Unassembled WGS sequence"/>
</dbReference>